<dbReference type="InterPro" id="IPR001789">
    <property type="entry name" value="Sig_transdc_resp-reg_receiver"/>
</dbReference>
<feature type="modified residue" description="4-aspartylphosphate" evidence="7">
    <location>
        <position position="54"/>
    </location>
</feature>
<evidence type="ECO:0000313" key="11">
    <source>
        <dbReference type="EMBL" id="QHT61782.1"/>
    </source>
</evidence>
<evidence type="ECO:0000259" key="10">
    <source>
        <dbReference type="PROSITE" id="PS51755"/>
    </source>
</evidence>
<comment type="subcellular location">
    <subcellularLocation>
        <location evidence="1">Cytoplasm</location>
    </subcellularLocation>
</comment>
<dbReference type="PROSITE" id="PS51755">
    <property type="entry name" value="OMPR_PHOB"/>
    <property type="match status" value="1"/>
</dbReference>
<feature type="domain" description="OmpR/PhoB-type" evidence="10">
    <location>
        <begin position="135"/>
        <end position="234"/>
    </location>
</feature>
<dbReference type="FunFam" id="3.40.50.2300:FF:000001">
    <property type="entry name" value="DNA-binding response regulator PhoB"/>
    <property type="match status" value="1"/>
</dbReference>
<proteinExistence type="predicted"/>
<dbReference type="Proteomes" id="UP000476064">
    <property type="component" value="Chromosome"/>
</dbReference>
<dbReference type="FunFam" id="1.10.10.10:FF:000018">
    <property type="entry name" value="DNA-binding response regulator ResD"/>
    <property type="match status" value="1"/>
</dbReference>
<evidence type="ECO:0000256" key="7">
    <source>
        <dbReference type="PROSITE-ProRule" id="PRU00169"/>
    </source>
</evidence>
<dbReference type="InterPro" id="IPR011006">
    <property type="entry name" value="CheY-like_superfamily"/>
</dbReference>
<dbReference type="SUPFAM" id="SSF46894">
    <property type="entry name" value="C-terminal effector domain of the bipartite response regulators"/>
    <property type="match status" value="1"/>
</dbReference>
<keyword evidence="2 7" id="KW-0597">Phosphoprotein</keyword>
<reference evidence="11 12" key="1">
    <citation type="submission" date="2020-01" db="EMBL/GenBank/DDBJ databases">
        <title>Paenibacillus sp. nov., isolated from tomato rhizosphere.</title>
        <authorList>
            <person name="Weon H.-Y."/>
            <person name="Lee S.A."/>
        </authorList>
    </citation>
    <scope>NUCLEOTIDE SEQUENCE [LARGE SCALE GENOMIC DNA]</scope>
    <source>
        <strain evidence="11 12">12200R-189</strain>
    </source>
</reference>
<keyword evidence="3" id="KW-0902">Two-component regulatory system</keyword>
<dbReference type="SUPFAM" id="SSF52172">
    <property type="entry name" value="CheY-like"/>
    <property type="match status" value="1"/>
</dbReference>
<dbReference type="AlphaFoldDB" id="A0A6C0G0B1"/>
<dbReference type="GO" id="GO:0032993">
    <property type="term" value="C:protein-DNA complex"/>
    <property type="evidence" value="ECO:0007669"/>
    <property type="project" value="TreeGrafter"/>
</dbReference>
<feature type="domain" description="Response regulatory" evidence="9">
    <location>
        <begin position="5"/>
        <end position="118"/>
    </location>
</feature>
<dbReference type="EMBL" id="CP048209">
    <property type="protein sequence ID" value="QHT61782.1"/>
    <property type="molecule type" value="Genomic_DNA"/>
</dbReference>
<dbReference type="PANTHER" id="PTHR48111">
    <property type="entry name" value="REGULATOR OF RPOS"/>
    <property type="match status" value="1"/>
</dbReference>
<keyword evidence="12" id="KW-1185">Reference proteome</keyword>
<organism evidence="11 12">
    <name type="scientific">Paenibacillus lycopersici</name>
    <dbReference type="NCBI Taxonomy" id="2704462"/>
    <lineage>
        <taxon>Bacteria</taxon>
        <taxon>Bacillati</taxon>
        <taxon>Bacillota</taxon>
        <taxon>Bacilli</taxon>
        <taxon>Bacillales</taxon>
        <taxon>Paenibacillaceae</taxon>
        <taxon>Paenibacillus</taxon>
    </lineage>
</organism>
<dbReference type="Gene3D" id="1.10.10.10">
    <property type="entry name" value="Winged helix-like DNA-binding domain superfamily/Winged helix DNA-binding domain"/>
    <property type="match status" value="1"/>
</dbReference>
<dbReference type="KEGG" id="plyc:GXP70_18560"/>
<evidence type="ECO:0000256" key="2">
    <source>
        <dbReference type="ARBA" id="ARBA00022553"/>
    </source>
</evidence>
<dbReference type="GO" id="GO:0005829">
    <property type="term" value="C:cytosol"/>
    <property type="evidence" value="ECO:0007669"/>
    <property type="project" value="TreeGrafter"/>
</dbReference>
<protein>
    <submittedName>
        <fullName evidence="11">Response regulator transcription factor</fullName>
    </submittedName>
</protein>
<dbReference type="GO" id="GO:0000976">
    <property type="term" value="F:transcription cis-regulatory region binding"/>
    <property type="evidence" value="ECO:0007669"/>
    <property type="project" value="TreeGrafter"/>
</dbReference>
<dbReference type="RefSeq" id="WP_162358220.1">
    <property type="nucleotide sequence ID" value="NZ_CP048209.1"/>
</dbReference>
<evidence type="ECO:0000256" key="5">
    <source>
        <dbReference type="ARBA" id="ARBA00023125"/>
    </source>
</evidence>
<dbReference type="PROSITE" id="PS50110">
    <property type="entry name" value="RESPONSE_REGULATORY"/>
    <property type="match status" value="1"/>
</dbReference>
<dbReference type="InterPro" id="IPR016032">
    <property type="entry name" value="Sig_transdc_resp-reg_C-effctor"/>
</dbReference>
<evidence type="ECO:0000256" key="6">
    <source>
        <dbReference type="ARBA" id="ARBA00023163"/>
    </source>
</evidence>
<dbReference type="SMART" id="SM00448">
    <property type="entry name" value="REC"/>
    <property type="match status" value="1"/>
</dbReference>
<evidence type="ECO:0000256" key="3">
    <source>
        <dbReference type="ARBA" id="ARBA00023012"/>
    </source>
</evidence>
<accession>A0A6C0G0B1</accession>
<dbReference type="CDD" id="cd17574">
    <property type="entry name" value="REC_OmpR"/>
    <property type="match status" value="1"/>
</dbReference>
<dbReference type="InterPro" id="IPR001867">
    <property type="entry name" value="OmpR/PhoB-type_DNA-bd"/>
</dbReference>
<evidence type="ECO:0000256" key="1">
    <source>
        <dbReference type="ARBA" id="ARBA00004496"/>
    </source>
</evidence>
<keyword evidence="5 8" id="KW-0238">DNA-binding</keyword>
<dbReference type="PANTHER" id="PTHR48111:SF1">
    <property type="entry name" value="TWO-COMPONENT RESPONSE REGULATOR ORR33"/>
    <property type="match status" value="1"/>
</dbReference>
<dbReference type="SMART" id="SM00862">
    <property type="entry name" value="Trans_reg_C"/>
    <property type="match status" value="1"/>
</dbReference>
<feature type="DNA-binding region" description="OmpR/PhoB-type" evidence="8">
    <location>
        <begin position="135"/>
        <end position="234"/>
    </location>
</feature>
<sequence>MAGSKILVVDDETDITELISLYMEREGYLVHTTDNGEDAVALADSFQPDLIILDVQLGQMDGFDVCKLVRQVSDVPILFVSCKSDDTDIIHGLTVGGDDYMTKPFSPSQLVARVKAHLRRQSVNDRQLPYDRAAGEVLRFDGLVIDLPGRTVHVKGKEVFLSTKEFELLVRLAKTPNRAFALDDLYTIVWGHDSMGDTRTLMVHVSNLRKKIEPDPANPIYIVTVRGVGYKFNIKEGNPHVQR</sequence>
<dbReference type="GO" id="GO:0006355">
    <property type="term" value="P:regulation of DNA-templated transcription"/>
    <property type="evidence" value="ECO:0007669"/>
    <property type="project" value="InterPro"/>
</dbReference>
<evidence type="ECO:0000259" key="9">
    <source>
        <dbReference type="PROSITE" id="PS50110"/>
    </source>
</evidence>
<dbReference type="CDD" id="cd00383">
    <property type="entry name" value="trans_reg_C"/>
    <property type="match status" value="1"/>
</dbReference>
<dbReference type="Pfam" id="PF00072">
    <property type="entry name" value="Response_reg"/>
    <property type="match status" value="1"/>
</dbReference>
<gene>
    <name evidence="11" type="ORF">GXP70_18560</name>
</gene>
<keyword evidence="6" id="KW-0804">Transcription</keyword>
<evidence type="ECO:0000313" key="12">
    <source>
        <dbReference type="Proteomes" id="UP000476064"/>
    </source>
</evidence>
<evidence type="ECO:0000256" key="4">
    <source>
        <dbReference type="ARBA" id="ARBA00023015"/>
    </source>
</evidence>
<dbReference type="InterPro" id="IPR036388">
    <property type="entry name" value="WH-like_DNA-bd_sf"/>
</dbReference>
<evidence type="ECO:0000256" key="8">
    <source>
        <dbReference type="PROSITE-ProRule" id="PRU01091"/>
    </source>
</evidence>
<name>A0A6C0G0B1_9BACL</name>
<keyword evidence="4" id="KW-0805">Transcription regulation</keyword>
<dbReference type="GO" id="GO:0000156">
    <property type="term" value="F:phosphorelay response regulator activity"/>
    <property type="evidence" value="ECO:0007669"/>
    <property type="project" value="TreeGrafter"/>
</dbReference>
<dbReference type="InterPro" id="IPR039420">
    <property type="entry name" value="WalR-like"/>
</dbReference>
<dbReference type="Gene3D" id="3.40.50.2300">
    <property type="match status" value="1"/>
</dbReference>
<dbReference type="Pfam" id="PF00486">
    <property type="entry name" value="Trans_reg_C"/>
    <property type="match status" value="1"/>
</dbReference>
<dbReference type="Gene3D" id="6.10.250.690">
    <property type="match status" value="1"/>
</dbReference>